<keyword evidence="1" id="KW-0238">DNA-binding</keyword>
<dbReference type="Pfam" id="PF12844">
    <property type="entry name" value="HTH_19"/>
    <property type="match status" value="1"/>
</dbReference>
<comment type="caution">
    <text evidence="3">The sequence shown here is derived from an EMBL/GenBank/DDBJ whole genome shotgun (WGS) entry which is preliminary data.</text>
</comment>
<proteinExistence type="predicted"/>
<name>A0A202C445_9FLAO</name>
<evidence type="ECO:0000313" key="3">
    <source>
        <dbReference type="EMBL" id="OVE58567.1"/>
    </source>
</evidence>
<dbReference type="PANTHER" id="PTHR46558:SF4">
    <property type="entry name" value="DNA-BIDING PHAGE PROTEIN"/>
    <property type="match status" value="1"/>
</dbReference>
<dbReference type="PROSITE" id="PS50943">
    <property type="entry name" value="HTH_CROC1"/>
    <property type="match status" value="1"/>
</dbReference>
<keyword evidence="4" id="KW-1185">Reference proteome</keyword>
<protein>
    <recommendedName>
        <fullName evidence="2">HTH cro/C1-type domain-containing protein</fullName>
    </recommendedName>
</protein>
<evidence type="ECO:0000256" key="1">
    <source>
        <dbReference type="ARBA" id="ARBA00023125"/>
    </source>
</evidence>
<dbReference type="EMBL" id="MVAG01000105">
    <property type="protein sequence ID" value="OVE58567.1"/>
    <property type="molecule type" value="Genomic_DNA"/>
</dbReference>
<gene>
    <name evidence="3" type="ORF">B0E34_07770</name>
</gene>
<dbReference type="InterPro" id="IPR010982">
    <property type="entry name" value="Lambda_DNA-bd_dom_sf"/>
</dbReference>
<dbReference type="InterPro" id="IPR001387">
    <property type="entry name" value="Cro/C1-type_HTH"/>
</dbReference>
<evidence type="ECO:0000313" key="4">
    <source>
        <dbReference type="Proteomes" id="UP000196355"/>
    </source>
</evidence>
<dbReference type="PANTHER" id="PTHR46558">
    <property type="entry name" value="TRACRIPTIONAL REGULATORY PROTEIN-RELATED-RELATED"/>
    <property type="match status" value="1"/>
</dbReference>
<dbReference type="SUPFAM" id="SSF47413">
    <property type="entry name" value="lambda repressor-like DNA-binding domains"/>
    <property type="match status" value="1"/>
</dbReference>
<evidence type="ECO:0000259" key="2">
    <source>
        <dbReference type="PROSITE" id="PS50943"/>
    </source>
</evidence>
<feature type="domain" description="HTH cro/C1-type" evidence="2">
    <location>
        <begin position="7"/>
        <end position="61"/>
    </location>
</feature>
<dbReference type="SMART" id="SM00530">
    <property type="entry name" value="HTH_XRE"/>
    <property type="match status" value="1"/>
</dbReference>
<dbReference type="GO" id="GO:0003677">
    <property type="term" value="F:DNA binding"/>
    <property type="evidence" value="ECO:0007669"/>
    <property type="project" value="UniProtKB-KW"/>
</dbReference>
<dbReference type="Gene3D" id="1.10.260.40">
    <property type="entry name" value="lambda repressor-like DNA-binding domains"/>
    <property type="match status" value="1"/>
</dbReference>
<dbReference type="CDD" id="cd00093">
    <property type="entry name" value="HTH_XRE"/>
    <property type="match status" value="1"/>
</dbReference>
<organism evidence="3 4">
    <name type="scientific">Chryseobacterium mucoviscidosis</name>
    <dbReference type="NCBI Taxonomy" id="1945581"/>
    <lineage>
        <taxon>Bacteria</taxon>
        <taxon>Pseudomonadati</taxon>
        <taxon>Bacteroidota</taxon>
        <taxon>Flavobacteriia</taxon>
        <taxon>Flavobacteriales</taxon>
        <taxon>Weeksellaceae</taxon>
        <taxon>Chryseobacterium group</taxon>
        <taxon>Chryseobacterium</taxon>
    </lineage>
</organism>
<sequence length="125" mass="14293">MSIGTKVRQYREAKNWSQEDLAMRLDTTQTTISNIESDKNIPNSLLLNKIAQELEVNINDLLNDASTIITDNEFNDQSVANVNQYNPTFNIQSPEMLEAILKNQEQIANLIDSQNKLIEKLLKEK</sequence>
<dbReference type="Proteomes" id="UP000196355">
    <property type="component" value="Unassembled WGS sequence"/>
</dbReference>
<dbReference type="AlphaFoldDB" id="A0A202C445"/>
<reference evidence="4" key="1">
    <citation type="submission" date="2017-02" db="EMBL/GenBank/DDBJ databases">
        <authorList>
            <person name="Tetz G."/>
            <person name="Tetz V."/>
        </authorList>
    </citation>
    <scope>NUCLEOTIDE SEQUENCE [LARGE SCALE GENOMIC DNA]</scope>
    <source>
        <strain evidence="4">VT16-26</strain>
    </source>
</reference>
<accession>A0A202C445</accession>
<dbReference type="RefSeq" id="WP_087708396.1">
    <property type="nucleotide sequence ID" value="NZ_MVAG01000105.1"/>
</dbReference>